<proteinExistence type="predicted"/>
<dbReference type="Pfam" id="PF10936">
    <property type="entry name" value="DUF2617"/>
    <property type="match status" value="1"/>
</dbReference>
<accession>A0ABT6F5H6</accession>
<gene>
    <name evidence="1" type="ORF">PZE19_03145</name>
</gene>
<dbReference type="EMBL" id="JARRAG010000001">
    <property type="protein sequence ID" value="MDG3002774.1"/>
    <property type="molecule type" value="Genomic_DNA"/>
</dbReference>
<evidence type="ECO:0000313" key="2">
    <source>
        <dbReference type="Proteomes" id="UP001216907"/>
    </source>
</evidence>
<protein>
    <submittedName>
        <fullName evidence="1">DUF2617 family protein</fullName>
    </submittedName>
</protein>
<dbReference type="Proteomes" id="UP001216907">
    <property type="component" value="Unassembled WGS sequence"/>
</dbReference>
<keyword evidence="2" id="KW-1185">Reference proteome</keyword>
<organism evidence="1 2">
    <name type="scientific">Paludisphaera mucosa</name>
    <dbReference type="NCBI Taxonomy" id="3030827"/>
    <lineage>
        <taxon>Bacteria</taxon>
        <taxon>Pseudomonadati</taxon>
        <taxon>Planctomycetota</taxon>
        <taxon>Planctomycetia</taxon>
        <taxon>Isosphaerales</taxon>
        <taxon>Isosphaeraceae</taxon>
        <taxon>Paludisphaera</taxon>
    </lineage>
</organism>
<evidence type="ECO:0000313" key="1">
    <source>
        <dbReference type="EMBL" id="MDG3002774.1"/>
    </source>
</evidence>
<dbReference type="RefSeq" id="WP_277859138.1">
    <property type="nucleotide sequence ID" value="NZ_JARRAG010000001.1"/>
</dbReference>
<reference evidence="1 2" key="1">
    <citation type="submission" date="2023-03" db="EMBL/GenBank/DDBJ databases">
        <title>Paludisphaera mucosa sp. nov. a novel planctomycete from northern fen.</title>
        <authorList>
            <person name="Ivanova A."/>
        </authorList>
    </citation>
    <scope>NUCLEOTIDE SEQUENCE [LARGE SCALE GENOMIC DNA]</scope>
    <source>
        <strain evidence="1 2">Pla2</strain>
    </source>
</reference>
<name>A0ABT6F5H6_9BACT</name>
<sequence length="175" mass="19589">MADRAFQVFQRALHPEWFSIRAHERFALGPWEADVRIVEGGHAVVFGSQQVGLTEVLGGPETCLPPEGLLLNSPVRRERTTVLRPGGLMLYQACLEVERVDLAVFRHLCDEMTIASRHGCLVHSFPAVNRMAPRPVSHIRVDRLARGLSIQTFHSFPDDLAILRSQSLFELTDPG</sequence>
<dbReference type="InterPro" id="IPR024486">
    <property type="entry name" value="DUF2617"/>
</dbReference>
<comment type="caution">
    <text evidence="1">The sequence shown here is derived from an EMBL/GenBank/DDBJ whole genome shotgun (WGS) entry which is preliminary data.</text>
</comment>